<dbReference type="HOGENOM" id="CLU_2201034_0_0_1"/>
<dbReference type="AlphaFoldDB" id="J3MIW6"/>
<evidence type="ECO:0000313" key="2">
    <source>
        <dbReference type="Proteomes" id="UP000006038"/>
    </source>
</evidence>
<accession>J3MIW6</accession>
<reference evidence="1" key="2">
    <citation type="submission" date="2013-04" db="UniProtKB">
        <authorList>
            <consortium name="EnsemblPlants"/>
        </authorList>
    </citation>
    <scope>IDENTIFICATION</scope>
</reference>
<sequence length="108" mass="12666">MADLKYYFSWFANCHNINLIWKDCNVTTQNWRKQNLNVNTKSKNRLPTPLFGAPVCKAGTLQPKSCDFCSEGKNSNFQKLNKQSCLSYQPSINKIRNQHYRMKENDKE</sequence>
<organism evidence="1">
    <name type="scientific">Oryza brachyantha</name>
    <name type="common">malo sina</name>
    <dbReference type="NCBI Taxonomy" id="4533"/>
    <lineage>
        <taxon>Eukaryota</taxon>
        <taxon>Viridiplantae</taxon>
        <taxon>Streptophyta</taxon>
        <taxon>Embryophyta</taxon>
        <taxon>Tracheophyta</taxon>
        <taxon>Spermatophyta</taxon>
        <taxon>Magnoliopsida</taxon>
        <taxon>Liliopsida</taxon>
        <taxon>Poales</taxon>
        <taxon>Poaceae</taxon>
        <taxon>BOP clade</taxon>
        <taxon>Oryzoideae</taxon>
        <taxon>Oryzeae</taxon>
        <taxon>Oryzinae</taxon>
        <taxon>Oryza</taxon>
    </lineage>
</organism>
<reference evidence="1" key="1">
    <citation type="journal article" date="2013" name="Nat. Commun.">
        <title>Whole-genome sequencing of Oryza brachyantha reveals mechanisms underlying Oryza genome evolution.</title>
        <authorList>
            <person name="Chen J."/>
            <person name="Huang Q."/>
            <person name="Gao D."/>
            <person name="Wang J."/>
            <person name="Lang Y."/>
            <person name="Liu T."/>
            <person name="Li B."/>
            <person name="Bai Z."/>
            <person name="Luis Goicoechea J."/>
            <person name="Liang C."/>
            <person name="Chen C."/>
            <person name="Zhang W."/>
            <person name="Sun S."/>
            <person name="Liao Y."/>
            <person name="Zhang X."/>
            <person name="Yang L."/>
            <person name="Song C."/>
            <person name="Wang M."/>
            <person name="Shi J."/>
            <person name="Liu G."/>
            <person name="Liu J."/>
            <person name="Zhou H."/>
            <person name="Zhou W."/>
            <person name="Yu Q."/>
            <person name="An N."/>
            <person name="Chen Y."/>
            <person name="Cai Q."/>
            <person name="Wang B."/>
            <person name="Liu B."/>
            <person name="Min J."/>
            <person name="Huang Y."/>
            <person name="Wu H."/>
            <person name="Li Z."/>
            <person name="Zhang Y."/>
            <person name="Yin Y."/>
            <person name="Song W."/>
            <person name="Jiang J."/>
            <person name="Jackson S.A."/>
            <person name="Wing R.A."/>
            <person name="Wang J."/>
            <person name="Chen M."/>
        </authorList>
    </citation>
    <scope>NUCLEOTIDE SEQUENCE [LARGE SCALE GENOMIC DNA]</scope>
    <source>
        <strain evidence="1">cv. IRGC 101232</strain>
    </source>
</reference>
<evidence type="ECO:0000313" key="1">
    <source>
        <dbReference type="EnsemblPlants" id="OB07G13480.1"/>
    </source>
</evidence>
<protein>
    <submittedName>
        <fullName evidence="1">Uncharacterized protein</fullName>
    </submittedName>
</protein>
<dbReference type="Proteomes" id="UP000006038">
    <property type="component" value="Chromosome 7"/>
</dbReference>
<dbReference type="EnsemblPlants" id="OB07G13480.1">
    <property type="protein sequence ID" value="OB07G13480.1"/>
    <property type="gene ID" value="OB07G13480"/>
</dbReference>
<proteinExistence type="predicted"/>
<name>J3MIW6_ORYBR</name>
<keyword evidence="2" id="KW-1185">Reference proteome</keyword>
<dbReference type="Gramene" id="OB07G13480.1">
    <property type="protein sequence ID" value="OB07G13480.1"/>
    <property type="gene ID" value="OB07G13480"/>
</dbReference>